<dbReference type="SUPFAM" id="SSF55035">
    <property type="entry name" value="NAD-binding domain of HMG-CoA reductase"/>
    <property type="match status" value="1"/>
</dbReference>
<dbReference type="InterPro" id="IPR004553">
    <property type="entry name" value="HMG_CoA_Rdtase_bac-typ"/>
</dbReference>
<dbReference type="InterPro" id="IPR009029">
    <property type="entry name" value="HMG_CoA_Rdtase_sub-bd_dom_sf"/>
</dbReference>
<keyword evidence="3" id="KW-0520">NAD</keyword>
<reference evidence="4 5" key="1">
    <citation type="journal article" date="2012" name="BMC Genomics">
        <title>Genomic sequence analysis and characterization of Sneathia amnii sp. nov.</title>
        <authorList>
            <consortium name="Vaginal Microbiome Consortium (additional members)"/>
            <person name="Harwich M.D.Jr."/>
            <person name="Serrano M.G."/>
            <person name="Fettweis J.M."/>
            <person name="Alves J.M."/>
            <person name="Reimers M.A."/>
            <person name="Buck G.A."/>
            <person name="Jefferson K.K."/>
        </authorList>
    </citation>
    <scope>NUCLEOTIDE SEQUENCE [LARGE SCALE GENOMIC DNA]</scope>
    <source>
        <strain evidence="4 5">SN35</strain>
    </source>
</reference>
<organism evidence="4 5">
    <name type="scientific">Sneathia vaginalis</name>
    <dbReference type="NCBI Taxonomy" id="187101"/>
    <lineage>
        <taxon>Bacteria</taxon>
        <taxon>Fusobacteriati</taxon>
        <taxon>Fusobacteriota</taxon>
        <taxon>Fusobacteriia</taxon>
        <taxon>Fusobacteriales</taxon>
        <taxon>Leptotrichiaceae</taxon>
        <taxon>Sneathia</taxon>
    </lineage>
</organism>
<keyword evidence="2 3" id="KW-0560">Oxidoreductase</keyword>
<dbReference type="AlphaFoldDB" id="A0A0E3UTJ9"/>
<keyword evidence="5" id="KW-1185">Reference proteome</keyword>
<dbReference type="InterPro" id="IPR023074">
    <property type="entry name" value="HMG_CoA_Rdtase_cat_sf"/>
</dbReference>
<dbReference type="PROSITE" id="PS50065">
    <property type="entry name" value="HMG_COA_REDUCTASE_4"/>
    <property type="match status" value="1"/>
</dbReference>
<dbReference type="PANTHER" id="PTHR10572">
    <property type="entry name" value="3-HYDROXY-3-METHYLGLUTARYL-COENZYME A REDUCTASE"/>
    <property type="match status" value="1"/>
</dbReference>
<dbReference type="PANTHER" id="PTHR10572:SF24">
    <property type="entry name" value="3-HYDROXY-3-METHYLGLUTARYL-COENZYME A REDUCTASE"/>
    <property type="match status" value="1"/>
</dbReference>
<sequence length="411" mass="44710">MKEHMLEKFKKYYNKSREERIDILKDLGLCEESYKDLLNTKVMDNSLATRLVENQISILGLPLGLATNFVINGKEYVIPMAIEEPSVIAAASNAAKILGNITCTSYGRQTIGQIALYDVKKDESIIYENKDKILAIANSTNLKLVELGAGAKDLKVEKKGEFTILYLYVDTLDAMGANTVDTMLEAIAPIVEAMLEAKKLMSILSNYATSALISARVKLEVEKEFGDRISLACKLANVDVYRAVTNNKGIFNGIDALALATGNDTRAIEAAGHAYATRTGKYRSLTNWHMEDNILVGELTMPMSIATFGGSIGLNPASKISLEILNNPNAIELAKIAVALGLAQNFAALRALVTEGIQKGHMKLQANSVAIFAGANDSEVDMVVDRMLKAKEINIQKAKEILGDIRNASNS</sequence>
<dbReference type="Gene3D" id="1.10.8.660">
    <property type="match status" value="1"/>
</dbReference>
<dbReference type="OrthoDB" id="9764892at2"/>
<accession>A0A0E3UTJ9</accession>
<dbReference type="KEGG" id="sns:VC03_01130"/>
<evidence type="ECO:0000313" key="5">
    <source>
        <dbReference type="Proteomes" id="UP000033103"/>
    </source>
</evidence>
<evidence type="ECO:0000256" key="2">
    <source>
        <dbReference type="ARBA" id="ARBA00023002"/>
    </source>
</evidence>
<dbReference type="PATRIC" id="fig|1069640.6.peg.211"/>
<dbReference type="Pfam" id="PF00368">
    <property type="entry name" value="HMG-CoA_red"/>
    <property type="match status" value="1"/>
</dbReference>
<evidence type="ECO:0000313" key="4">
    <source>
        <dbReference type="EMBL" id="AKC95179.1"/>
    </source>
</evidence>
<name>A0A0E3UTJ9_9FUSO</name>
<dbReference type="InterPro" id="IPR023076">
    <property type="entry name" value="HMG_CoA_Rdtase_CS"/>
</dbReference>
<dbReference type="SUPFAM" id="SSF56542">
    <property type="entry name" value="Substrate-binding domain of HMG-CoA reductase"/>
    <property type="match status" value="1"/>
</dbReference>
<dbReference type="Proteomes" id="UP000033103">
    <property type="component" value="Chromosome"/>
</dbReference>
<comment type="similarity">
    <text evidence="1 3">Belongs to the HMG-CoA reductase family.</text>
</comment>
<dbReference type="UniPathway" id="UPA00257">
    <property type="reaction ID" value="UER00367"/>
</dbReference>
<dbReference type="CDD" id="cd00644">
    <property type="entry name" value="HMG-CoA_reductase_classII"/>
    <property type="match status" value="1"/>
</dbReference>
<dbReference type="GO" id="GO:0015936">
    <property type="term" value="P:coenzyme A metabolic process"/>
    <property type="evidence" value="ECO:0007669"/>
    <property type="project" value="InterPro"/>
</dbReference>
<protein>
    <recommendedName>
        <fullName evidence="3">3-hydroxy-3-methylglutaryl coenzyme A reductase</fullName>
        <shortName evidence="3">HMG-CoA reductase</shortName>
        <ecNumber evidence="3">1.1.1.88</ecNumber>
    </recommendedName>
</protein>
<dbReference type="RefSeq" id="WP_046328285.1">
    <property type="nucleotide sequence ID" value="NZ_CP011280.1"/>
</dbReference>
<gene>
    <name evidence="4" type="ORF">VC03_01130</name>
</gene>
<evidence type="ECO:0000256" key="3">
    <source>
        <dbReference type="RuleBase" id="RU361219"/>
    </source>
</evidence>
<dbReference type="EC" id="1.1.1.88" evidence="3"/>
<comment type="catalytic activity">
    <reaction evidence="3">
        <text>(R)-mevalonate + 2 NAD(+) + CoA = (3S)-3-hydroxy-3-methylglutaryl-CoA + 2 NADH + 2 H(+)</text>
        <dbReference type="Rhea" id="RHEA:14833"/>
        <dbReference type="ChEBI" id="CHEBI:15378"/>
        <dbReference type="ChEBI" id="CHEBI:36464"/>
        <dbReference type="ChEBI" id="CHEBI:43074"/>
        <dbReference type="ChEBI" id="CHEBI:57287"/>
        <dbReference type="ChEBI" id="CHEBI:57540"/>
        <dbReference type="ChEBI" id="CHEBI:57945"/>
        <dbReference type="EC" id="1.1.1.88"/>
    </reaction>
</comment>
<dbReference type="PRINTS" id="PR00071">
    <property type="entry name" value="HMGCOARDTASE"/>
</dbReference>
<dbReference type="Gene3D" id="3.90.770.10">
    <property type="entry name" value="3-hydroxy-3-methylglutaryl-coenzyme A Reductase, Chain A, domain 2"/>
    <property type="match status" value="2"/>
</dbReference>
<dbReference type="HOGENOM" id="CLU_033422_0_0_0"/>
<dbReference type="NCBIfam" id="TIGR00532">
    <property type="entry name" value="HMG_CoA_R_NAD"/>
    <property type="match status" value="1"/>
</dbReference>
<comment type="pathway">
    <text evidence="3">Metabolic intermediate metabolism; (R)-mevalonate degradation; (S)-3-hydroxy-3-methylglutaryl-CoA from (R)-mevalonate: step 1/1.</text>
</comment>
<dbReference type="InterPro" id="IPR002202">
    <property type="entry name" value="HMG_CoA_Rdtase"/>
</dbReference>
<dbReference type="PROSITE" id="PS01192">
    <property type="entry name" value="HMG_COA_REDUCTASE_3"/>
    <property type="match status" value="1"/>
</dbReference>
<evidence type="ECO:0000256" key="1">
    <source>
        <dbReference type="ARBA" id="ARBA00007661"/>
    </source>
</evidence>
<dbReference type="GO" id="GO:0140643">
    <property type="term" value="F:hydroxymethylglutaryl-CoA reductase (NADH) activity"/>
    <property type="evidence" value="ECO:0007669"/>
    <property type="project" value="UniProtKB-EC"/>
</dbReference>
<dbReference type="EMBL" id="CP011280">
    <property type="protein sequence ID" value="AKC95179.1"/>
    <property type="molecule type" value="Genomic_DNA"/>
</dbReference>
<dbReference type="InterPro" id="IPR009023">
    <property type="entry name" value="HMG_CoA_Rdtase_NAD(P)-bd_sf"/>
</dbReference>
<dbReference type="GO" id="GO:0004420">
    <property type="term" value="F:hydroxymethylglutaryl-CoA reductase (NADPH) activity"/>
    <property type="evidence" value="ECO:0007669"/>
    <property type="project" value="InterPro"/>
</dbReference>
<proteinExistence type="inferred from homology"/>
<dbReference type="STRING" id="187101.VC03_01130"/>